<dbReference type="EMBL" id="PJEX01000567">
    <property type="protein sequence ID" value="TKW49316.1"/>
    <property type="molecule type" value="Genomic_DNA"/>
</dbReference>
<dbReference type="PANTHER" id="PTHR42978:SF2">
    <property type="entry name" value="102 KBASES UNSTABLE REGION: FROM 1 TO 119443"/>
    <property type="match status" value="1"/>
</dbReference>
<protein>
    <submittedName>
        <fullName evidence="7">N-acyl homoserine lactonase AttM</fullName>
    </submittedName>
</protein>
<keyword evidence="3" id="KW-0479">Metal-binding</keyword>
<reference evidence="7 8" key="1">
    <citation type="journal article" date="2019" name="PLoS ONE">
        <title>Comparative genome analysis indicates high evolutionary potential of pathogenicity genes in Colletotrichum tanaceti.</title>
        <authorList>
            <person name="Lelwala R.V."/>
            <person name="Korhonen P.K."/>
            <person name="Young N.D."/>
            <person name="Scott J.B."/>
            <person name="Ades P.A."/>
            <person name="Gasser R.B."/>
            <person name="Taylor P.W.J."/>
        </authorList>
    </citation>
    <scope>NUCLEOTIDE SEQUENCE [LARGE SCALE GENOMIC DNA]</scope>
    <source>
        <strain evidence="7">BRIP57314</strain>
    </source>
</reference>
<evidence type="ECO:0000256" key="2">
    <source>
        <dbReference type="ARBA" id="ARBA00007749"/>
    </source>
</evidence>
<dbReference type="SUPFAM" id="SSF56281">
    <property type="entry name" value="Metallo-hydrolase/oxidoreductase"/>
    <property type="match status" value="1"/>
</dbReference>
<dbReference type="SMART" id="SM00849">
    <property type="entry name" value="Lactamase_B"/>
    <property type="match status" value="1"/>
</dbReference>
<evidence type="ECO:0000313" key="7">
    <source>
        <dbReference type="EMBL" id="TKW49316.1"/>
    </source>
</evidence>
<sequence length="388" mass="43065">MVISHVFQDGLPLSWFCFSEHRGSTPLENQRNRTRNVIEWPILQVTTDGNEEPRDRTRLITHAGDSTAQHHQNPPPATANMASERISVEFITTGNVWMRNPMQGQPIANRSIAMRFLRSLTGGDWIGPMPLGAFLIRHPAGPILFDTGVSTHCTEPGYFPCLNPVPGMLNKLEVTRGDGIVDQLRRRGVEPTDLQFVVLSHLHHDHAGGLEELAVAAPDVPVYVGPDHWDAFGKHPVWAAMQGCTPDRWPPGFEPRMLDFEERRAVGPWHRSCVLTANGSVVAVDTPGHVPGHVSLIVVGDNDDDDGTTTRYLLTGDATYAIDVLEREEPDGANVDPVSAFESLRKIKEYARTHDVVVLPSHDPDTPRLLRDRVVYRPKDLAREAVTS</sequence>
<feature type="domain" description="Metallo-beta-lactamase" evidence="6">
    <location>
        <begin position="130"/>
        <end position="362"/>
    </location>
</feature>
<evidence type="ECO:0000256" key="4">
    <source>
        <dbReference type="ARBA" id="ARBA00022801"/>
    </source>
</evidence>
<dbReference type="InterPro" id="IPR001279">
    <property type="entry name" value="Metallo-B-lactamas"/>
</dbReference>
<dbReference type="InterPro" id="IPR051013">
    <property type="entry name" value="MBL_superfamily_lactonases"/>
</dbReference>
<dbReference type="CDD" id="cd07729">
    <property type="entry name" value="AHL_lactonase_MBL-fold"/>
    <property type="match status" value="1"/>
</dbReference>
<keyword evidence="8" id="KW-1185">Reference proteome</keyword>
<comment type="cofactor">
    <cofactor evidence="1">
        <name>Zn(2+)</name>
        <dbReference type="ChEBI" id="CHEBI:29105"/>
    </cofactor>
</comment>
<dbReference type="AlphaFoldDB" id="A0A4V6DFJ1"/>
<organism evidence="7 8">
    <name type="scientific">Colletotrichum tanaceti</name>
    <dbReference type="NCBI Taxonomy" id="1306861"/>
    <lineage>
        <taxon>Eukaryota</taxon>
        <taxon>Fungi</taxon>
        <taxon>Dikarya</taxon>
        <taxon>Ascomycota</taxon>
        <taxon>Pezizomycotina</taxon>
        <taxon>Sordariomycetes</taxon>
        <taxon>Hypocreomycetidae</taxon>
        <taxon>Glomerellales</taxon>
        <taxon>Glomerellaceae</taxon>
        <taxon>Colletotrichum</taxon>
        <taxon>Colletotrichum destructivum species complex</taxon>
    </lineage>
</organism>
<dbReference type="InterPro" id="IPR036866">
    <property type="entry name" value="RibonucZ/Hydroxyglut_hydro"/>
</dbReference>
<dbReference type="STRING" id="1306861.A0A4V6DFJ1"/>
<evidence type="ECO:0000313" key="8">
    <source>
        <dbReference type="Proteomes" id="UP000310108"/>
    </source>
</evidence>
<dbReference type="Gene3D" id="3.60.15.10">
    <property type="entry name" value="Ribonuclease Z/Hydroxyacylglutathione hydrolase-like"/>
    <property type="match status" value="1"/>
</dbReference>
<name>A0A4V6DFJ1_9PEZI</name>
<comment type="caution">
    <text evidence="7">The sequence shown here is derived from an EMBL/GenBank/DDBJ whole genome shotgun (WGS) entry which is preliminary data.</text>
</comment>
<dbReference type="PANTHER" id="PTHR42978">
    <property type="entry name" value="QUORUM-QUENCHING LACTONASE YTNP-RELATED-RELATED"/>
    <property type="match status" value="1"/>
</dbReference>
<dbReference type="Proteomes" id="UP000310108">
    <property type="component" value="Unassembled WGS sequence"/>
</dbReference>
<keyword evidence="4" id="KW-0378">Hydrolase</keyword>
<gene>
    <name evidence="7" type="primary">attM</name>
    <name evidence="7" type="ORF">CTA1_4001</name>
</gene>
<comment type="similarity">
    <text evidence="2">Belongs to the metallo-beta-lactamase superfamily.</text>
</comment>
<dbReference type="GO" id="GO:0016787">
    <property type="term" value="F:hydrolase activity"/>
    <property type="evidence" value="ECO:0007669"/>
    <property type="project" value="UniProtKB-KW"/>
</dbReference>
<dbReference type="OrthoDB" id="10250730at2759"/>
<evidence type="ECO:0000256" key="1">
    <source>
        <dbReference type="ARBA" id="ARBA00001947"/>
    </source>
</evidence>
<dbReference type="Pfam" id="PF00753">
    <property type="entry name" value="Lactamase_B"/>
    <property type="match status" value="1"/>
</dbReference>
<evidence type="ECO:0000259" key="6">
    <source>
        <dbReference type="SMART" id="SM00849"/>
    </source>
</evidence>
<keyword evidence="5" id="KW-0862">Zinc</keyword>
<accession>A0A4V6DFJ1</accession>
<evidence type="ECO:0000256" key="5">
    <source>
        <dbReference type="ARBA" id="ARBA00022833"/>
    </source>
</evidence>
<proteinExistence type="inferred from homology"/>
<evidence type="ECO:0000256" key="3">
    <source>
        <dbReference type="ARBA" id="ARBA00022723"/>
    </source>
</evidence>
<dbReference type="GO" id="GO:0046872">
    <property type="term" value="F:metal ion binding"/>
    <property type="evidence" value="ECO:0007669"/>
    <property type="project" value="UniProtKB-KW"/>
</dbReference>